<keyword evidence="12" id="KW-0564">Palmitate</keyword>
<dbReference type="Pfam" id="PF22461">
    <property type="entry name" value="SLBB_2"/>
    <property type="match status" value="1"/>
</dbReference>
<comment type="similarity">
    <text evidence="2">Belongs to the BexD/CtrA/VexA family.</text>
</comment>
<accession>A0A1W1CCZ4</accession>
<reference evidence="17" key="1">
    <citation type="submission" date="2016-10" db="EMBL/GenBank/DDBJ databases">
        <authorList>
            <person name="de Groot N.N."/>
        </authorList>
    </citation>
    <scope>NUCLEOTIDE SEQUENCE</scope>
</reference>
<gene>
    <name evidence="17" type="ORF">MNB_SV-12-2038</name>
</gene>
<evidence type="ECO:0000256" key="6">
    <source>
        <dbReference type="ARBA" id="ARBA00022692"/>
    </source>
</evidence>
<keyword evidence="14 17" id="KW-0449">Lipoprotein</keyword>
<evidence type="ECO:0000256" key="5">
    <source>
        <dbReference type="ARBA" id="ARBA00022597"/>
    </source>
</evidence>
<name>A0A1W1CCZ4_9ZZZZ</name>
<dbReference type="Gene3D" id="3.10.560.10">
    <property type="entry name" value="Outer membrane lipoprotein wza domain like"/>
    <property type="match status" value="1"/>
</dbReference>
<evidence type="ECO:0000259" key="15">
    <source>
        <dbReference type="Pfam" id="PF02563"/>
    </source>
</evidence>
<evidence type="ECO:0000259" key="16">
    <source>
        <dbReference type="Pfam" id="PF22461"/>
    </source>
</evidence>
<keyword evidence="11" id="KW-0472">Membrane</keyword>
<evidence type="ECO:0000256" key="7">
    <source>
        <dbReference type="ARBA" id="ARBA00022729"/>
    </source>
</evidence>
<dbReference type="PANTHER" id="PTHR33619:SF3">
    <property type="entry name" value="POLYSACCHARIDE EXPORT PROTEIN GFCE-RELATED"/>
    <property type="match status" value="1"/>
</dbReference>
<sequence length="253" mass="28427">MKLLSLSITLAILFMGCSTKEYQLFQADYNSSSISHSQDISISYESRILPDDILSIDIYNMNQKSNILRDSTLLSSTNSESKNRYIVAPDGTIYLPLLQEVKVQGLTIKEMNRQLTNRYKKYLKQPYVKVTIKNHKVFVLGEVVKQGIVPIEGNSISVIEAISKSGGLTDHALQDRIRVITKENGKHRLKTLDLSKLSTLNIDNLMLKHNSILYIEPKSSKALKVGVQDYLPLIQAISSIASTFLSIDYISSK</sequence>
<evidence type="ECO:0000256" key="8">
    <source>
        <dbReference type="ARBA" id="ARBA00023047"/>
    </source>
</evidence>
<dbReference type="Pfam" id="PF02563">
    <property type="entry name" value="Poly_export"/>
    <property type="match status" value="1"/>
</dbReference>
<evidence type="ECO:0000256" key="9">
    <source>
        <dbReference type="ARBA" id="ARBA00023065"/>
    </source>
</evidence>
<keyword evidence="7" id="KW-0732">Signal</keyword>
<keyword evidence="8" id="KW-0625">Polysaccharide transport</keyword>
<dbReference type="GO" id="GO:0009279">
    <property type="term" value="C:cell outer membrane"/>
    <property type="evidence" value="ECO:0007669"/>
    <property type="project" value="UniProtKB-SubCell"/>
</dbReference>
<evidence type="ECO:0000256" key="12">
    <source>
        <dbReference type="ARBA" id="ARBA00023139"/>
    </source>
</evidence>
<evidence type="ECO:0000256" key="14">
    <source>
        <dbReference type="ARBA" id="ARBA00023288"/>
    </source>
</evidence>
<dbReference type="GO" id="GO:0015159">
    <property type="term" value="F:polysaccharide transmembrane transporter activity"/>
    <property type="evidence" value="ECO:0007669"/>
    <property type="project" value="InterPro"/>
</dbReference>
<evidence type="ECO:0000256" key="4">
    <source>
        <dbReference type="ARBA" id="ARBA00022452"/>
    </source>
</evidence>
<dbReference type="PROSITE" id="PS51257">
    <property type="entry name" value="PROKAR_LIPOPROTEIN"/>
    <property type="match status" value="1"/>
</dbReference>
<comment type="subcellular location">
    <subcellularLocation>
        <location evidence="1">Cell outer membrane</location>
        <topology evidence="1">Multi-pass membrane protein</topology>
    </subcellularLocation>
</comment>
<evidence type="ECO:0000256" key="13">
    <source>
        <dbReference type="ARBA" id="ARBA00023237"/>
    </source>
</evidence>
<evidence type="ECO:0000256" key="10">
    <source>
        <dbReference type="ARBA" id="ARBA00023114"/>
    </source>
</evidence>
<dbReference type="InterPro" id="IPR049712">
    <property type="entry name" value="Poly_export"/>
</dbReference>
<dbReference type="InterPro" id="IPR054765">
    <property type="entry name" value="SLBB_dom"/>
</dbReference>
<evidence type="ECO:0000256" key="11">
    <source>
        <dbReference type="ARBA" id="ARBA00023136"/>
    </source>
</evidence>
<dbReference type="GO" id="GO:0046930">
    <property type="term" value="C:pore complex"/>
    <property type="evidence" value="ECO:0007669"/>
    <property type="project" value="UniProtKB-KW"/>
</dbReference>
<evidence type="ECO:0000256" key="1">
    <source>
        <dbReference type="ARBA" id="ARBA00004571"/>
    </source>
</evidence>
<proteinExistence type="inferred from homology"/>
<dbReference type="PANTHER" id="PTHR33619">
    <property type="entry name" value="POLYSACCHARIDE EXPORT PROTEIN GFCE-RELATED"/>
    <property type="match status" value="1"/>
</dbReference>
<evidence type="ECO:0000256" key="2">
    <source>
        <dbReference type="ARBA" id="ARBA00009450"/>
    </source>
</evidence>
<evidence type="ECO:0000256" key="3">
    <source>
        <dbReference type="ARBA" id="ARBA00022448"/>
    </source>
</evidence>
<evidence type="ECO:0000313" key="17">
    <source>
        <dbReference type="EMBL" id="SFV63740.1"/>
    </source>
</evidence>
<dbReference type="GO" id="GO:0015288">
    <property type="term" value="F:porin activity"/>
    <property type="evidence" value="ECO:0007669"/>
    <property type="project" value="UniProtKB-KW"/>
</dbReference>
<dbReference type="EMBL" id="FPHE01000128">
    <property type="protein sequence ID" value="SFV63740.1"/>
    <property type="molecule type" value="Genomic_DNA"/>
</dbReference>
<keyword evidence="13" id="KW-0998">Cell outer membrane</keyword>
<keyword evidence="6" id="KW-0812">Transmembrane</keyword>
<keyword evidence="4" id="KW-1134">Transmembrane beta strand</keyword>
<feature type="domain" description="Polysaccharide export protein N-terminal" evidence="15">
    <location>
        <begin position="44"/>
        <end position="133"/>
    </location>
</feature>
<organism evidence="17">
    <name type="scientific">hydrothermal vent metagenome</name>
    <dbReference type="NCBI Taxonomy" id="652676"/>
    <lineage>
        <taxon>unclassified sequences</taxon>
        <taxon>metagenomes</taxon>
        <taxon>ecological metagenomes</taxon>
    </lineage>
</organism>
<dbReference type="InterPro" id="IPR003715">
    <property type="entry name" value="Poly_export_N"/>
</dbReference>
<keyword evidence="10" id="KW-0626">Porin</keyword>
<keyword evidence="3" id="KW-0813">Transport</keyword>
<dbReference type="AlphaFoldDB" id="A0A1W1CCZ4"/>
<dbReference type="Gene3D" id="3.30.1950.10">
    <property type="entry name" value="wza like domain"/>
    <property type="match status" value="1"/>
</dbReference>
<feature type="domain" description="SLBB" evidence="16">
    <location>
        <begin position="136"/>
        <end position="215"/>
    </location>
</feature>
<keyword evidence="9" id="KW-0406">Ion transport</keyword>
<keyword evidence="5" id="KW-0762">Sugar transport</keyword>
<protein>
    <submittedName>
        <fullName evidence="17">Polysaccharide export lipoprotein Wza</fullName>
    </submittedName>
</protein>
<dbReference type="GO" id="GO:0006811">
    <property type="term" value="P:monoatomic ion transport"/>
    <property type="evidence" value="ECO:0007669"/>
    <property type="project" value="UniProtKB-KW"/>
</dbReference>